<keyword evidence="2 5" id="KW-0812">Transmembrane</keyword>
<feature type="transmembrane region" description="Helical" evidence="5">
    <location>
        <begin position="191"/>
        <end position="214"/>
    </location>
</feature>
<protein>
    <submittedName>
        <fullName evidence="7">ABC-2 type transport system permease protein</fullName>
    </submittedName>
</protein>
<dbReference type="STRING" id="1527.SAMN04489757_11962"/>
<gene>
    <name evidence="7" type="ORF">SAMN04489757_11962</name>
</gene>
<dbReference type="PANTHER" id="PTHR43077">
    <property type="entry name" value="TRANSPORT PERMEASE YVFS-RELATED"/>
    <property type="match status" value="1"/>
</dbReference>
<feature type="transmembrane region" description="Helical" evidence="5">
    <location>
        <begin position="303"/>
        <end position="321"/>
    </location>
</feature>
<evidence type="ECO:0000313" key="7">
    <source>
        <dbReference type="EMBL" id="SFO35117.1"/>
    </source>
</evidence>
<dbReference type="OrthoDB" id="9774039at2"/>
<dbReference type="GO" id="GO:0016020">
    <property type="term" value="C:membrane"/>
    <property type="evidence" value="ECO:0007669"/>
    <property type="project" value="UniProtKB-SubCell"/>
</dbReference>
<dbReference type="PANTHER" id="PTHR43077:SF10">
    <property type="entry name" value="TRANSPORT PERMEASE PROTEIN"/>
    <property type="match status" value="1"/>
</dbReference>
<keyword evidence="3 5" id="KW-1133">Transmembrane helix</keyword>
<dbReference type="GO" id="GO:0140359">
    <property type="term" value="F:ABC-type transporter activity"/>
    <property type="evidence" value="ECO:0007669"/>
    <property type="project" value="InterPro"/>
</dbReference>
<dbReference type="EMBL" id="FOWD01000019">
    <property type="protein sequence ID" value="SFO35117.1"/>
    <property type="molecule type" value="Genomic_DNA"/>
</dbReference>
<evidence type="ECO:0000259" key="6">
    <source>
        <dbReference type="Pfam" id="PF12698"/>
    </source>
</evidence>
<evidence type="ECO:0000256" key="1">
    <source>
        <dbReference type="ARBA" id="ARBA00004141"/>
    </source>
</evidence>
<dbReference type="InterPro" id="IPR051328">
    <property type="entry name" value="T7SS_ABC-Transporter"/>
</dbReference>
<organism evidence="7 8">
    <name type="scientific">Anaerocolumna aminovalerica</name>
    <dbReference type="NCBI Taxonomy" id="1527"/>
    <lineage>
        <taxon>Bacteria</taxon>
        <taxon>Bacillati</taxon>
        <taxon>Bacillota</taxon>
        <taxon>Clostridia</taxon>
        <taxon>Lachnospirales</taxon>
        <taxon>Lachnospiraceae</taxon>
        <taxon>Anaerocolumna</taxon>
    </lineage>
</organism>
<feature type="transmembrane region" description="Helical" evidence="5">
    <location>
        <begin position="12"/>
        <end position="32"/>
    </location>
</feature>
<feature type="transmembrane region" description="Helical" evidence="5">
    <location>
        <begin position="358"/>
        <end position="379"/>
    </location>
</feature>
<name>A0A1I5GGN6_9FIRM</name>
<feature type="transmembrane region" description="Helical" evidence="5">
    <location>
        <begin position="235"/>
        <end position="256"/>
    </location>
</feature>
<dbReference type="Gene3D" id="3.40.1710.10">
    <property type="entry name" value="abc type-2 transporter like domain"/>
    <property type="match status" value="1"/>
</dbReference>
<evidence type="ECO:0000256" key="3">
    <source>
        <dbReference type="ARBA" id="ARBA00022989"/>
    </source>
</evidence>
<comment type="subcellular location">
    <subcellularLocation>
        <location evidence="1">Membrane</location>
        <topology evidence="1">Multi-pass membrane protein</topology>
    </subcellularLocation>
</comment>
<feature type="transmembrane region" description="Helical" evidence="5">
    <location>
        <begin position="268"/>
        <end position="291"/>
    </location>
</feature>
<dbReference type="InterPro" id="IPR013525">
    <property type="entry name" value="ABC2_TM"/>
</dbReference>
<evidence type="ECO:0000256" key="4">
    <source>
        <dbReference type="ARBA" id="ARBA00023136"/>
    </source>
</evidence>
<dbReference type="Proteomes" id="UP000198806">
    <property type="component" value="Unassembled WGS sequence"/>
</dbReference>
<dbReference type="Pfam" id="PF12698">
    <property type="entry name" value="ABC2_membrane_3"/>
    <property type="match status" value="1"/>
</dbReference>
<sequence length="388" mass="43757">MQVFKLYFKLLKNSWVSIAIYAFVFAALIIILSKFQGNEITDFKQSKVKTALVNHDKDSLIVQDFIDYLKDFCDFKDLGNDDMKISDALFFRDVEYVLTIPYNFGEEYLSGKEVTVEKKSVPDSLFTTTVDTAINNYLNTGRSYLEAVPGITEEQLASYIREDVNVKTEVAIDQATENRKDYGFANTYFNFASYVLLSCCLLGIGMVMVTFHNIDILRRNTVAPISIKNINAQLIGGNIIFVLVFDLIFIILSVILSNEKGITENVLLYWMNLIVFSVSAMAMSYLIAMLIKSRQAAQALSNVLPLGLSFLSGAFVPQFLMGDFVLKLASFNPVYWFVRGNDTIAKLNGSNHENINKIFFYMVIQIGFAAALFALSLVVSKKKSQRNN</sequence>
<keyword evidence="4 5" id="KW-0472">Membrane</keyword>
<feature type="domain" description="ABC-2 type transporter transmembrane" evidence="6">
    <location>
        <begin position="20"/>
        <end position="374"/>
    </location>
</feature>
<dbReference type="RefSeq" id="WP_091687091.1">
    <property type="nucleotide sequence ID" value="NZ_BAABFM010000069.1"/>
</dbReference>
<dbReference type="AlphaFoldDB" id="A0A1I5GGN6"/>
<keyword evidence="8" id="KW-1185">Reference proteome</keyword>
<evidence type="ECO:0000256" key="5">
    <source>
        <dbReference type="SAM" id="Phobius"/>
    </source>
</evidence>
<evidence type="ECO:0000256" key="2">
    <source>
        <dbReference type="ARBA" id="ARBA00022692"/>
    </source>
</evidence>
<evidence type="ECO:0000313" key="8">
    <source>
        <dbReference type="Proteomes" id="UP000198806"/>
    </source>
</evidence>
<reference evidence="7 8" key="1">
    <citation type="submission" date="2016-10" db="EMBL/GenBank/DDBJ databases">
        <authorList>
            <person name="de Groot N.N."/>
        </authorList>
    </citation>
    <scope>NUCLEOTIDE SEQUENCE [LARGE SCALE GENOMIC DNA]</scope>
    <source>
        <strain evidence="7 8">DSM 1283</strain>
    </source>
</reference>
<accession>A0A1I5GGN6</accession>
<proteinExistence type="predicted"/>